<accession>A0A9N8EHI2</accession>
<evidence type="ECO:0000256" key="1">
    <source>
        <dbReference type="SAM" id="MobiDB-lite"/>
    </source>
</evidence>
<feature type="region of interest" description="Disordered" evidence="1">
    <location>
        <begin position="106"/>
        <end position="130"/>
    </location>
</feature>
<evidence type="ECO:0000259" key="2">
    <source>
        <dbReference type="Pfam" id="PF20710"/>
    </source>
</evidence>
<sequence>MSQQGKYPLHDIVTPHEHDVLSGRGNFVNYHAGNEHFRALVRKHKVAYVACPKPQKGKFSRLIVDEIRARNPPGRFLKQDASSKLWHDIGEKKALDKTRQALREGAPEISKELTGDPEGGGNDPNKAALYGMNDGGLGGYGAPELKNEPLAAQHAALSMMQQQQRMQTPQQQLSLQMMSGASQGGGHPGSLYSGQLQRLQQQQQQQQLLQQKQQQQLKLQQQSLSRHLGGGGQLGGLGSLGGLGGMGGGGMGGMGVNPYANFQNNDYDDLEPTPLDPTPLNARNPYGQMSGNPNLQAQLQAQAQLQVQSQQLQQLQQRQQLQNQGMAAPNSNSSNPVVQRSSLKDGSSKGRPGFPRENSEQSLQLGNAFEDTIEHGLLDGTGTDKNKQKMGNSSAHMSIMSLTVSELDGAEDVGVAGDLSSMFDSSLQISDKRASHTSSASSRRKSDDVSKAGLLDMSVATIGNETVGGLSSALGGDIEDSQAHMESFSHMFDESEKTNL</sequence>
<protein>
    <recommendedName>
        <fullName evidence="2">DUF6824 domain-containing protein</fullName>
    </recommendedName>
</protein>
<organism evidence="3 4">
    <name type="scientific">Seminavis robusta</name>
    <dbReference type="NCBI Taxonomy" id="568900"/>
    <lineage>
        <taxon>Eukaryota</taxon>
        <taxon>Sar</taxon>
        <taxon>Stramenopiles</taxon>
        <taxon>Ochrophyta</taxon>
        <taxon>Bacillariophyta</taxon>
        <taxon>Bacillariophyceae</taxon>
        <taxon>Bacillariophycidae</taxon>
        <taxon>Naviculales</taxon>
        <taxon>Naviculaceae</taxon>
        <taxon>Seminavis</taxon>
    </lineage>
</organism>
<dbReference type="EMBL" id="CAICTM010001001">
    <property type="protein sequence ID" value="CAB9519269.1"/>
    <property type="molecule type" value="Genomic_DNA"/>
</dbReference>
<gene>
    <name evidence="3" type="ORF">SEMRO_1003_G230060.1</name>
</gene>
<dbReference type="Pfam" id="PF20710">
    <property type="entry name" value="DUF6824"/>
    <property type="match status" value="1"/>
</dbReference>
<reference evidence="3" key="1">
    <citation type="submission" date="2020-06" db="EMBL/GenBank/DDBJ databases">
        <authorList>
            <consortium name="Plant Systems Biology data submission"/>
        </authorList>
    </citation>
    <scope>NUCLEOTIDE SEQUENCE</scope>
    <source>
        <strain evidence="3">D6</strain>
    </source>
</reference>
<proteinExistence type="predicted"/>
<feature type="compositionally biased region" description="Low complexity" evidence="1">
    <location>
        <begin position="156"/>
        <end position="181"/>
    </location>
</feature>
<feature type="region of interest" description="Disordered" evidence="1">
    <location>
        <begin position="430"/>
        <end position="449"/>
    </location>
</feature>
<keyword evidence="4" id="KW-1185">Reference proteome</keyword>
<feature type="region of interest" description="Disordered" evidence="1">
    <location>
        <begin position="156"/>
        <end position="198"/>
    </location>
</feature>
<name>A0A9N8EHI2_9STRA</name>
<evidence type="ECO:0000313" key="3">
    <source>
        <dbReference type="EMBL" id="CAB9519269.1"/>
    </source>
</evidence>
<feature type="compositionally biased region" description="Polar residues" evidence="1">
    <location>
        <begin position="329"/>
        <end position="341"/>
    </location>
</feature>
<dbReference type="OrthoDB" id="43712at2759"/>
<dbReference type="AlphaFoldDB" id="A0A9N8EHI2"/>
<evidence type="ECO:0000313" key="4">
    <source>
        <dbReference type="Proteomes" id="UP001153069"/>
    </source>
</evidence>
<dbReference type="Proteomes" id="UP001153069">
    <property type="component" value="Unassembled WGS sequence"/>
</dbReference>
<feature type="region of interest" description="Disordered" evidence="1">
    <location>
        <begin position="263"/>
        <end position="293"/>
    </location>
</feature>
<feature type="region of interest" description="Disordered" evidence="1">
    <location>
        <begin position="316"/>
        <end position="362"/>
    </location>
</feature>
<comment type="caution">
    <text evidence="3">The sequence shown here is derived from an EMBL/GenBank/DDBJ whole genome shotgun (WGS) entry which is preliminary data.</text>
</comment>
<dbReference type="InterPro" id="IPR049227">
    <property type="entry name" value="DUF6824"/>
</dbReference>
<feature type="domain" description="DUF6824" evidence="2">
    <location>
        <begin position="19"/>
        <end position="104"/>
    </location>
</feature>